<evidence type="ECO:0000259" key="1">
    <source>
        <dbReference type="Pfam" id="PF10551"/>
    </source>
</evidence>
<dbReference type="Pfam" id="PF10551">
    <property type="entry name" value="MULE"/>
    <property type="match status" value="1"/>
</dbReference>
<feature type="domain" description="MULE transposase" evidence="1">
    <location>
        <begin position="121"/>
        <end position="197"/>
    </location>
</feature>
<evidence type="ECO:0000313" key="2">
    <source>
        <dbReference type="EMBL" id="VFQ98990.1"/>
    </source>
</evidence>
<keyword evidence="3" id="KW-1185">Reference proteome</keyword>
<accession>A0A484ND56</accession>
<protein>
    <recommendedName>
        <fullName evidence="1">MULE transposase domain-containing protein</fullName>
    </recommendedName>
</protein>
<dbReference type="InterPro" id="IPR018289">
    <property type="entry name" value="MULE_transposase_dom"/>
</dbReference>
<dbReference type="EMBL" id="OOIL02006631">
    <property type="protein sequence ID" value="VFQ98990.1"/>
    <property type="molecule type" value="Genomic_DNA"/>
</dbReference>
<name>A0A484ND56_9ASTE</name>
<dbReference type="PANTHER" id="PTHR47718">
    <property type="entry name" value="OS01G0519700 PROTEIN"/>
    <property type="match status" value="1"/>
</dbReference>
<proteinExistence type="predicted"/>
<sequence>MTTNSEEIPQSACIQNASSLGEALATTTIVSLDAEVLDLKVDEVIEASTSELGSSPQQSQLHSSTKKLEDGILFYKEYAALAGFDIRMSTTTTSSDGVKVWKYILCSREVARRNWAMFGDVLSFDATYETNRYNMVFTPFTGVDNHQKCVTFGAGLLRTEDIESYTWVFRQFQDAMDHDPKCIITDQDPSLHTAVSEKEICAACFSCSVVHVDDVEDKVQYTIKDMRELYVSKRWCKNDIVYRSVGTTTADYEKDYIRENTKWSINKLWSDIHACVALVEHDSDLLGSFSEVIRAQKTKLQGLSVSDELQGTKNKMFESFYGIASPSEVRVLPPEKVHNKGSGKRIKSVKELAIEQSKKHKRLCRTCNQTGFHDIRNCPLNKSTS</sequence>
<dbReference type="PANTHER" id="PTHR47718:SF18">
    <property type="entry name" value="PROTEIN FAR1-RELATED SEQUENCE 5-LIKE"/>
    <property type="match status" value="1"/>
</dbReference>
<evidence type="ECO:0000313" key="3">
    <source>
        <dbReference type="Proteomes" id="UP000595140"/>
    </source>
</evidence>
<dbReference type="Proteomes" id="UP000595140">
    <property type="component" value="Unassembled WGS sequence"/>
</dbReference>
<dbReference type="AlphaFoldDB" id="A0A484ND56"/>
<reference evidence="2 3" key="1">
    <citation type="submission" date="2018-04" db="EMBL/GenBank/DDBJ databases">
        <authorList>
            <person name="Vogel A."/>
        </authorList>
    </citation>
    <scope>NUCLEOTIDE SEQUENCE [LARGE SCALE GENOMIC DNA]</scope>
</reference>
<gene>
    <name evidence="2" type="ORF">CCAM_LOCUS40766</name>
</gene>
<dbReference type="OrthoDB" id="1749079at2759"/>
<organism evidence="2 3">
    <name type="scientific">Cuscuta campestris</name>
    <dbReference type="NCBI Taxonomy" id="132261"/>
    <lineage>
        <taxon>Eukaryota</taxon>
        <taxon>Viridiplantae</taxon>
        <taxon>Streptophyta</taxon>
        <taxon>Embryophyta</taxon>
        <taxon>Tracheophyta</taxon>
        <taxon>Spermatophyta</taxon>
        <taxon>Magnoliopsida</taxon>
        <taxon>eudicotyledons</taxon>
        <taxon>Gunneridae</taxon>
        <taxon>Pentapetalae</taxon>
        <taxon>asterids</taxon>
        <taxon>lamiids</taxon>
        <taxon>Solanales</taxon>
        <taxon>Convolvulaceae</taxon>
        <taxon>Cuscuteae</taxon>
        <taxon>Cuscuta</taxon>
        <taxon>Cuscuta subgen. Grammica</taxon>
        <taxon>Cuscuta sect. Cleistogrammica</taxon>
    </lineage>
</organism>